<dbReference type="EMBL" id="JAGYPM010000001">
    <property type="protein sequence ID" value="MBS4188625.1"/>
    <property type="molecule type" value="Genomic_DNA"/>
</dbReference>
<protein>
    <recommendedName>
        <fullName evidence="3">Phage protein</fullName>
    </recommendedName>
</protein>
<evidence type="ECO:0008006" key="3">
    <source>
        <dbReference type="Google" id="ProtNLM"/>
    </source>
</evidence>
<reference evidence="1 2" key="1">
    <citation type="submission" date="2021-05" db="EMBL/GenBank/DDBJ databases">
        <title>Novel Bacillus species.</title>
        <authorList>
            <person name="Liu G."/>
        </authorList>
    </citation>
    <scope>NUCLEOTIDE SEQUENCE [LARGE SCALE GENOMIC DNA]</scope>
    <source>
        <strain evidence="1 2">FJAT-49705</strain>
    </source>
</reference>
<sequence>MSNDKFIVNEIVKINRQMVIGIHEQYAKIDSVFGRRIAAIEGKVDAIEKNLEVLGKELREQYYSFGRKLDLIELQLVKQNKQE</sequence>
<evidence type="ECO:0000313" key="2">
    <source>
        <dbReference type="Proteomes" id="UP000681027"/>
    </source>
</evidence>
<organism evidence="1 2">
    <name type="scientific">Cytobacillus citreus</name>
    <dbReference type="NCBI Taxonomy" id="2833586"/>
    <lineage>
        <taxon>Bacteria</taxon>
        <taxon>Bacillati</taxon>
        <taxon>Bacillota</taxon>
        <taxon>Bacilli</taxon>
        <taxon>Bacillales</taxon>
        <taxon>Bacillaceae</taxon>
        <taxon>Cytobacillus</taxon>
    </lineage>
</organism>
<dbReference type="RefSeq" id="WP_213100152.1">
    <property type="nucleotide sequence ID" value="NZ_JAGYPM010000001.1"/>
</dbReference>
<name>A0ABS5NLD2_9BACI</name>
<dbReference type="Proteomes" id="UP000681027">
    <property type="component" value="Unassembled WGS sequence"/>
</dbReference>
<keyword evidence="2" id="KW-1185">Reference proteome</keyword>
<evidence type="ECO:0000313" key="1">
    <source>
        <dbReference type="EMBL" id="MBS4188625.1"/>
    </source>
</evidence>
<proteinExistence type="predicted"/>
<gene>
    <name evidence="1" type="ORF">KHA94_00110</name>
</gene>
<accession>A0ABS5NLD2</accession>
<comment type="caution">
    <text evidence="1">The sequence shown here is derived from an EMBL/GenBank/DDBJ whole genome shotgun (WGS) entry which is preliminary data.</text>
</comment>